<proteinExistence type="predicted"/>
<organism evidence="1 2">
    <name type="scientific">Xylophilus rhododendri</name>
    <dbReference type="NCBI Taxonomy" id="2697032"/>
    <lineage>
        <taxon>Bacteria</taxon>
        <taxon>Pseudomonadati</taxon>
        <taxon>Pseudomonadota</taxon>
        <taxon>Betaproteobacteria</taxon>
        <taxon>Burkholderiales</taxon>
        <taxon>Xylophilus</taxon>
    </lineage>
</organism>
<dbReference type="AlphaFoldDB" id="A0A857J1S7"/>
<keyword evidence="2" id="KW-1185">Reference proteome</keyword>
<accession>A0A857J1S7</accession>
<gene>
    <name evidence="1" type="ORF">GT347_05870</name>
</gene>
<reference evidence="1 2" key="1">
    <citation type="submission" date="2020-01" db="EMBL/GenBank/DDBJ databases">
        <title>Genome sequencing of strain KACC 21265.</title>
        <authorList>
            <person name="Heo J."/>
            <person name="Kim S.-J."/>
            <person name="Kim J.-S."/>
            <person name="Hong S.-B."/>
            <person name="Kwon S.-W."/>
        </authorList>
    </citation>
    <scope>NUCLEOTIDE SEQUENCE [LARGE SCALE GENOMIC DNA]</scope>
    <source>
        <strain evidence="1 2">KACC 21265</strain>
    </source>
</reference>
<evidence type="ECO:0000313" key="2">
    <source>
        <dbReference type="Proteomes" id="UP000464787"/>
    </source>
</evidence>
<evidence type="ECO:0000313" key="1">
    <source>
        <dbReference type="EMBL" id="QHI97557.1"/>
    </source>
</evidence>
<dbReference type="RefSeq" id="WP_160551075.1">
    <property type="nucleotide sequence ID" value="NZ_CP047650.1"/>
</dbReference>
<sequence>MRLHALCVVTDGHGGFGWEVHARGLHPQMFELHSGSGVGSFCSYEAALEAGVLALVAVDAEAVQVGDALSPEILEH</sequence>
<dbReference type="EMBL" id="CP047650">
    <property type="protein sequence ID" value="QHI97557.1"/>
    <property type="molecule type" value="Genomic_DNA"/>
</dbReference>
<protein>
    <submittedName>
        <fullName evidence="1">Uncharacterized protein</fullName>
    </submittedName>
</protein>
<dbReference type="Proteomes" id="UP000464787">
    <property type="component" value="Chromosome"/>
</dbReference>
<name>A0A857J1S7_9BURK</name>
<dbReference type="KEGG" id="xyk:GT347_05870"/>